<evidence type="ECO:0000313" key="2">
    <source>
        <dbReference type="EMBL" id="MCX2721946.1"/>
    </source>
</evidence>
<accession>A0ABT3QYN7</accession>
<organism evidence="2 3">
    <name type="scientific">Roseibium salinum</name>
    <dbReference type="NCBI Taxonomy" id="1604349"/>
    <lineage>
        <taxon>Bacteria</taxon>
        <taxon>Pseudomonadati</taxon>
        <taxon>Pseudomonadota</taxon>
        <taxon>Alphaproteobacteria</taxon>
        <taxon>Hyphomicrobiales</taxon>
        <taxon>Stappiaceae</taxon>
        <taxon>Roseibium</taxon>
    </lineage>
</organism>
<protein>
    <submittedName>
        <fullName evidence="2">DUF805 domain-containing protein</fullName>
    </submittedName>
</protein>
<dbReference type="Proteomes" id="UP001300261">
    <property type="component" value="Unassembled WGS sequence"/>
</dbReference>
<gene>
    <name evidence="2" type="ORF">ON753_05935</name>
</gene>
<dbReference type="RefSeq" id="WP_265961651.1">
    <property type="nucleotide sequence ID" value="NZ_JAPEVI010000003.1"/>
</dbReference>
<comment type="caution">
    <text evidence="2">The sequence shown here is derived from an EMBL/GenBank/DDBJ whole genome shotgun (WGS) entry which is preliminary data.</text>
</comment>
<keyword evidence="1" id="KW-1133">Transmembrane helix</keyword>
<keyword evidence="3" id="KW-1185">Reference proteome</keyword>
<dbReference type="InterPro" id="IPR008523">
    <property type="entry name" value="DUF805"/>
</dbReference>
<dbReference type="EMBL" id="JAPEVI010000003">
    <property type="protein sequence ID" value="MCX2721946.1"/>
    <property type="molecule type" value="Genomic_DNA"/>
</dbReference>
<name>A0ABT3QYN7_9HYPH</name>
<keyword evidence="1" id="KW-0812">Transmembrane</keyword>
<feature type="transmembrane region" description="Helical" evidence="1">
    <location>
        <begin position="17"/>
        <end position="40"/>
    </location>
</feature>
<reference evidence="2 3" key="1">
    <citation type="journal article" date="2016" name="Int. J. Syst. Evol. Microbiol.">
        <title>Labrenzia salina sp. nov., isolated from the rhizosphere of the halophyte Arthrocnemum macrostachyum.</title>
        <authorList>
            <person name="Camacho M."/>
            <person name="Redondo-Gomez S."/>
            <person name="Rodriguez-Llorente I."/>
            <person name="Rohde M."/>
            <person name="Sproer C."/>
            <person name="Schumann P."/>
            <person name="Klenk H.P."/>
            <person name="Montero-Calasanz M.D.C."/>
        </authorList>
    </citation>
    <scope>NUCLEOTIDE SEQUENCE [LARGE SCALE GENOMIC DNA]</scope>
    <source>
        <strain evidence="2 3">DSM 29163</strain>
    </source>
</reference>
<dbReference type="Pfam" id="PF05656">
    <property type="entry name" value="DUF805"/>
    <property type="match status" value="1"/>
</dbReference>
<proteinExistence type="predicted"/>
<dbReference type="PANTHER" id="PTHR34980">
    <property type="entry name" value="INNER MEMBRANE PROTEIN-RELATED-RELATED"/>
    <property type="match status" value="1"/>
</dbReference>
<evidence type="ECO:0000256" key="1">
    <source>
        <dbReference type="SAM" id="Phobius"/>
    </source>
</evidence>
<feature type="transmembrane region" description="Helical" evidence="1">
    <location>
        <begin position="55"/>
        <end position="76"/>
    </location>
</feature>
<keyword evidence="1" id="KW-0472">Membrane</keyword>
<sequence length="125" mass="13759">MAAIINPFHGRIGRLQWWLLQFVIFAFAVAGLLVTIFLFAESGAPAGPQTVNEQASLLLIAFLVVNMNFSTCINRLRDTGRSGFWYLTFLLPAVGTGLMIYFCGVEPGKKLSTPAEPDSRLHIIT</sequence>
<feature type="transmembrane region" description="Helical" evidence="1">
    <location>
        <begin position="83"/>
        <end position="102"/>
    </location>
</feature>
<evidence type="ECO:0000313" key="3">
    <source>
        <dbReference type="Proteomes" id="UP001300261"/>
    </source>
</evidence>